<proteinExistence type="predicted"/>
<dbReference type="EMBL" id="FOQG01000014">
    <property type="protein sequence ID" value="SFI86541.1"/>
    <property type="molecule type" value="Genomic_DNA"/>
</dbReference>
<organism evidence="1 2">
    <name type="scientific">Nocardioides psychrotolerans</name>
    <dbReference type="NCBI Taxonomy" id="1005945"/>
    <lineage>
        <taxon>Bacteria</taxon>
        <taxon>Bacillati</taxon>
        <taxon>Actinomycetota</taxon>
        <taxon>Actinomycetes</taxon>
        <taxon>Propionibacteriales</taxon>
        <taxon>Nocardioidaceae</taxon>
        <taxon>Nocardioides</taxon>
    </lineage>
</organism>
<keyword evidence="2" id="KW-1185">Reference proteome</keyword>
<dbReference type="STRING" id="1005945.SAMN05216561_11446"/>
<name>A0A1I3LP90_9ACTN</name>
<evidence type="ECO:0000313" key="2">
    <source>
        <dbReference type="Proteomes" id="UP000198649"/>
    </source>
</evidence>
<evidence type="ECO:0000313" key="1">
    <source>
        <dbReference type="EMBL" id="SFI86541.1"/>
    </source>
</evidence>
<protein>
    <submittedName>
        <fullName evidence="1">Uncharacterized protein</fullName>
    </submittedName>
</protein>
<sequence>MAVNPGVLQQFADTYRAAYNTKPHHATSITAAALGISRATAIRRLAAVRAAGLFVESKHGPKHARWTSDGPSWLACRHCREPWPCTSARDGETAVDGPHLCPELTESCSRCRPMLGLSPDTPAPVAPGPLCDDATAQDIAAHAAAVVAYTVATAAANPV</sequence>
<dbReference type="AlphaFoldDB" id="A0A1I3LP90"/>
<accession>A0A1I3LP90</accession>
<reference evidence="1 2" key="1">
    <citation type="submission" date="2016-10" db="EMBL/GenBank/DDBJ databases">
        <authorList>
            <person name="de Groot N.N."/>
        </authorList>
    </citation>
    <scope>NUCLEOTIDE SEQUENCE [LARGE SCALE GENOMIC DNA]</scope>
    <source>
        <strain evidence="1 2">CGMCC 1.11156</strain>
    </source>
</reference>
<dbReference type="Proteomes" id="UP000198649">
    <property type="component" value="Unassembled WGS sequence"/>
</dbReference>
<gene>
    <name evidence="1" type="ORF">SAMN05216561_11446</name>
</gene>